<keyword evidence="4 5" id="KW-0810">Translation regulation</keyword>
<protein>
    <recommendedName>
        <fullName evidence="5">Ribosomal silencing factor RsfS</fullName>
    </recommendedName>
</protein>
<dbReference type="Proteomes" id="UP000501421">
    <property type="component" value="Chromosome"/>
</dbReference>
<keyword evidence="7" id="KW-1185">Reference proteome</keyword>
<dbReference type="GO" id="GO:0017148">
    <property type="term" value="P:negative regulation of translation"/>
    <property type="evidence" value="ECO:0007669"/>
    <property type="project" value="UniProtKB-UniRule"/>
</dbReference>
<keyword evidence="3 5" id="KW-0678">Repressor</keyword>
<comment type="subunit">
    <text evidence="5">Interacts with ribosomal protein uL14 (rplN).</text>
</comment>
<keyword evidence="2 5" id="KW-0963">Cytoplasm</keyword>
<dbReference type="HAMAP" id="MF_01477">
    <property type="entry name" value="Iojap_RsfS"/>
    <property type="match status" value="1"/>
</dbReference>
<comment type="function">
    <text evidence="5">Functions as a ribosomal silencing factor. Interacts with ribosomal protein uL14 (rplN), blocking formation of intersubunit bridge B8. Prevents association of the 30S and 50S ribosomal subunits and the formation of functional ribosomes, thus repressing translation.</text>
</comment>
<evidence type="ECO:0000313" key="7">
    <source>
        <dbReference type="Proteomes" id="UP000501421"/>
    </source>
</evidence>
<dbReference type="GO" id="GO:0005737">
    <property type="term" value="C:cytoplasm"/>
    <property type="evidence" value="ECO:0007669"/>
    <property type="project" value="UniProtKB-SubCell"/>
</dbReference>
<comment type="similarity">
    <text evidence="1 5">Belongs to the Iojap/RsfS family.</text>
</comment>
<dbReference type="FunFam" id="3.30.460.10:FF:000015">
    <property type="entry name" value="Ribosomal silencing factor RsfS"/>
    <property type="match status" value="1"/>
</dbReference>
<organism evidence="6 7">
    <name type="scientific">Geobacillus subterraneus</name>
    <dbReference type="NCBI Taxonomy" id="129338"/>
    <lineage>
        <taxon>Bacteria</taxon>
        <taxon>Bacillati</taxon>
        <taxon>Bacillota</taxon>
        <taxon>Bacilli</taxon>
        <taxon>Bacillales</taxon>
        <taxon>Anoxybacillaceae</taxon>
        <taxon>Geobacillus</taxon>
    </lineage>
</organism>
<dbReference type="InterPro" id="IPR004394">
    <property type="entry name" value="Iojap/RsfS/C7orf30"/>
</dbReference>
<reference evidence="7" key="1">
    <citation type="journal article" date="2020" name="Microbiol. Resour. Announc.">
        <title>Complete Genome Sequence of Geobacillus sp. Strain E55-1, Isolated from Mine Geyser in Japan.</title>
        <authorList>
            <person name="Miyazaki K."/>
            <person name="Hase E."/>
            <person name="Tokito N."/>
        </authorList>
    </citation>
    <scope>NUCLEOTIDE SEQUENCE [LARGE SCALE GENOMIC DNA]</scope>
    <source>
        <strain evidence="7">E55-1</strain>
    </source>
</reference>
<evidence type="ECO:0000256" key="4">
    <source>
        <dbReference type="ARBA" id="ARBA00022845"/>
    </source>
</evidence>
<dbReference type="GO" id="GO:0090071">
    <property type="term" value="P:negative regulation of ribosome biogenesis"/>
    <property type="evidence" value="ECO:0007669"/>
    <property type="project" value="UniProtKB-UniRule"/>
</dbReference>
<evidence type="ECO:0000256" key="1">
    <source>
        <dbReference type="ARBA" id="ARBA00010574"/>
    </source>
</evidence>
<dbReference type="EMBL" id="AP022557">
    <property type="protein sequence ID" value="BBW95518.1"/>
    <property type="molecule type" value="Genomic_DNA"/>
</dbReference>
<evidence type="ECO:0000256" key="2">
    <source>
        <dbReference type="ARBA" id="ARBA00022490"/>
    </source>
</evidence>
<dbReference type="NCBIfam" id="TIGR00090">
    <property type="entry name" value="rsfS_iojap_ybeB"/>
    <property type="match status" value="1"/>
</dbReference>
<dbReference type="PANTHER" id="PTHR21043">
    <property type="entry name" value="IOJAP SUPERFAMILY ORTHOLOG"/>
    <property type="match status" value="1"/>
</dbReference>
<evidence type="ECO:0000256" key="5">
    <source>
        <dbReference type="HAMAP-Rule" id="MF_01477"/>
    </source>
</evidence>
<sequence length="121" mass="13519">MKPVNEQEALQLVVRAADDKKAENIVVLNMKGISLVADYFVICHGNSDKQVQAIAHEIQDQAEEHGLAVKRIEGFHEAKWVLVDLGDIVAHVFAKEERDYYGLERLWGDAPTEDVAAVLQP</sequence>
<proteinExistence type="inferred from homology"/>
<dbReference type="GO" id="GO:0042256">
    <property type="term" value="P:cytosolic ribosome assembly"/>
    <property type="evidence" value="ECO:0007669"/>
    <property type="project" value="UniProtKB-UniRule"/>
</dbReference>
<evidence type="ECO:0000256" key="3">
    <source>
        <dbReference type="ARBA" id="ARBA00022491"/>
    </source>
</evidence>
<comment type="subcellular location">
    <subcellularLocation>
        <location evidence="5">Cytoplasm</location>
    </subcellularLocation>
</comment>
<dbReference type="Gene3D" id="3.30.460.10">
    <property type="entry name" value="Beta Polymerase, domain 2"/>
    <property type="match status" value="1"/>
</dbReference>
<evidence type="ECO:0000313" key="6">
    <source>
        <dbReference type="EMBL" id="BBW95518.1"/>
    </source>
</evidence>
<dbReference type="AlphaFoldDB" id="A0A679FHG4"/>
<dbReference type="GO" id="GO:0043023">
    <property type="term" value="F:ribosomal large subunit binding"/>
    <property type="evidence" value="ECO:0007669"/>
    <property type="project" value="TreeGrafter"/>
</dbReference>
<dbReference type="SUPFAM" id="SSF81301">
    <property type="entry name" value="Nucleotidyltransferase"/>
    <property type="match status" value="1"/>
</dbReference>
<dbReference type="PANTHER" id="PTHR21043:SF0">
    <property type="entry name" value="MITOCHONDRIAL ASSEMBLY OF RIBOSOMAL LARGE SUBUNIT PROTEIN 1"/>
    <property type="match status" value="1"/>
</dbReference>
<dbReference type="Pfam" id="PF02410">
    <property type="entry name" value="RsfS"/>
    <property type="match status" value="1"/>
</dbReference>
<gene>
    <name evidence="5 6" type="primary">rsfS</name>
    <name evidence="6" type="ORF">GsuE55_03510</name>
</gene>
<name>A0A679FHG4_9BACL</name>
<dbReference type="InterPro" id="IPR043519">
    <property type="entry name" value="NT_sf"/>
</dbReference>
<accession>A0A679FHG4</accession>